<organism evidence="2 3">
    <name type="scientific">Phialemonium thermophilum</name>
    <dbReference type="NCBI Taxonomy" id="223376"/>
    <lineage>
        <taxon>Eukaryota</taxon>
        <taxon>Fungi</taxon>
        <taxon>Dikarya</taxon>
        <taxon>Ascomycota</taxon>
        <taxon>Pezizomycotina</taxon>
        <taxon>Sordariomycetes</taxon>
        <taxon>Sordariomycetidae</taxon>
        <taxon>Cephalothecales</taxon>
        <taxon>Cephalothecaceae</taxon>
        <taxon>Phialemonium</taxon>
    </lineage>
</organism>
<protein>
    <submittedName>
        <fullName evidence="2">Uncharacterized protein</fullName>
    </submittedName>
</protein>
<evidence type="ECO:0000256" key="1">
    <source>
        <dbReference type="SAM" id="MobiDB-lite"/>
    </source>
</evidence>
<feature type="region of interest" description="Disordered" evidence="1">
    <location>
        <begin position="325"/>
        <end position="359"/>
    </location>
</feature>
<feature type="region of interest" description="Disordered" evidence="1">
    <location>
        <begin position="379"/>
        <end position="412"/>
    </location>
</feature>
<proteinExistence type="predicted"/>
<dbReference type="PANTHER" id="PTHR40625:SF1">
    <property type="entry name" value="AMP-ACTIVATED PROTEIN KINASE GLYCOGEN-BINDING DOMAIN-CONTAINING PROTEIN"/>
    <property type="match status" value="1"/>
</dbReference>
<reference evidence="2 3" key="1">
    <citation type="journal article" date="2024" name="Commun. Biol.">
        <title>Comparative genomic analysis of thermophilic fungi reveals convergent evolutionary adaptations and gene losses.</title>
        <authorList>
            <person name="Steindorff A.S."/>
            <person name="Aguilar-Pontes M.V."/>
            <person name="Robinson A.J."/>
            <person name="Andreopoulos B."/>
            <person name="LaButti K."/>
            <person name="Kuo A."/>
            <person name="Mondo S."/>
            <person name="Riley R."/>
            <person name="Otillar R."/>
            <person name="Haridas S."/>
            <person name="Lipzen A."/>
            <person name="Grimwood J."/>
            <person name="Schmutz J."/>
            <person name="Clum A."/>
            <person name="Reid I.D."/>
            <person name="Moisan M.C."/>
            <person name="Butler G."/>
            <person name="Nguyen T.T.M."/>
            <person name="Dewar K."/>
            <person name="Conant G."/>
            <person name="Drula E."/>
            <person name="Henrissat B."/>
            <person name="Hansel C."/>
            <person name="Singer S."/>
            <person name="Hutchinson M.I."/>
            <person name="de Vries R.P."/>
            <person name="Natvig D.O."/>
            <person name="Powell A.J."/>
            <person name="Tsang A."/>
            <person name="Grigoriev I.V."/>
        </authorList>
    </citation>
    <scope>NUCLEOTIDE SEQUENCE [LARGE SCALE GENOMIC DNA]</scope>
    <source>
        <strain evidence="2 3">ATCC 24622</strain>
    </source>
</reference>
<feature type="compositionally biased region" description="Polar residues" evidence="1">
    <location>
        <begin position="284"/>
        <end position="293"/>
    </location>
</feature>
<name>A0ABR3WB04_9PEZI</name>
<evidence type="ECO:0000313" key="3">
    <source>
        <dbReference type="Proteomes" id="UP001586593"/>
    </source>
</evidence>
<dbReference type="EMBL" id="JAZHXJ010000565">
    <property type="protein sequence ID" value="KAL1857394.1"/>
    <property type="molecule type" value="Genomic_DNA"/>
</dbReference>
<feature type="region of interest" description="Disordered" evidence="1">
    <location>
        <begin position="276"/>
        <end position="310"/>
    </location>
</feature>
<evidence type="ECO:0000313" key="2">
    <source>
        <dbReference type="EMBL" id="KAL1857394.1"/>
    </source>
</evidence>
<keyword evidence="3" id="KW-1185">Reference proteome</keyword>
<feature type="region of interest" description="Disordered" evidence="1">
    <location>
        <begin position="124"/>
        <end position="164"/>
    </location>
</feature>
<feature type="compositionally biased region" description="Pro residues" evidence="1">
    <location>
        <begin position="334"/>
        <end position="354"/>
    </location>
</feature>
<sequence length="503" mass="55366">MDPTTTLFTFMLQTDPSVQVVHLVGSWDNFSRTYSMERDSRRDRSQWRGCHSFKDIICDGDGGTSPRRNGGLKMGQTYYFYYELDGSTETYDPSLPYTNTCPYLPGQTVNTLWVPVEQSLRKRSASLSSMRDADLKTMDPRDKFSTPRPAPLAPGAWDPQRLGTAPFSTAHRRSARSLSPGMGWSWSPRKLFSRRSSSSLREYERPGSRTSPLPTPPSSEGVRSALQEAERPASRDLTPDGLRRFLSDDYFSVTEEHHLHEDNDRPSLVIPEEIAEENEDDDNFATSTTTENLPFTVLSPPPTQYSYSSTPSVTFLRLPSRESLGAPTTLKAPAPEPPTRSPPPAPATSSPSPPMSQQHRISFAGNSYFTLASPLSPPLNDPPSFYHSENEDDDEEESHSTIDRGRVAPFPNSISTYSLPESSGDGAGVFRDCPSKAAAKDAAQIPRFVGSPGMEAARYRVISAAAATTVFDGFLTNPIPDSGLDDLVSELGWMAGMIGRKSV</sequence>
<feature type="region of interest" description="Disordered" evidence="1">
    <location>
        <begin position="197"/>
        <end position="241"/>
    </location>
</feature>
<comment type="caution">
    <text evidence="2">The sequence shown here is derived from an EMBL/GenBank/DDBJ whole genome shotgun (WGS) entry which is preliminary data.</text>
</comment>
<dbReference type="Proteomes" id="UP001586593">
    <property type="component" value="Unassembled WGS sequence"/>
</dbReference>
<dbReference type="PANTHER" id="PTHR40625">
    <property type="entry name" value="GTP-BINDING PROTEIN ESDC-RELATED"/>
    <property type="match status" value="1"/>
</dbReference>
<feature type="compositionally biased region" description="Basic and acidic residues" evidence="1">
    <location>
        <begin position="131"/>
        <end position="145"/>
    </location>
</feature>
<accession>A0ABR3WB04</accession>
<gene>
    <name evidence="2" type="ORF">VTK73DRAFT_8101</name>
</gene>
<feature type="compositionally biased region" description="Basic and acidic residues" evidence="1">
    <location>
        <begin position="228"/>
        <end position="241"/>
    </location>
</feature>